<dbReference type="InterPro" id="IPR019587">
    <property type="entry name" value="Polyketide_cyclase/dehydratase"/>
</dbReference>
<reference evidence="1 2" key="1">
    <citation type="submission" date="2024-09" db="EMBL/GenBank/DDBJ databases">
        <authorList>
            <person name="Sun Q."/>
            <person name="Mori K."/>
        </authorList>
    </citation>
    <scope>NUCLEOTIDE SEQUENCE [LARGE SCALE GENOMIC DNA]</scope>
    <source>
        <strain evidence="1 2">JCM 3307</strain>
    </source>
</reference>
<dbReference type="Proteomes" id="UP001589608">
    <property type="component" value="Unassembled WGS sequence"/>
</dbReference>
<evidence type="ECO:0000313" key="1">
    <source>
        <dbReference type="EMBL" id="MFB9449144.1"/>
    </source>
</evidence>
<comment type="caution">
    <text evidence="1">The sequence shown here is derived from an EMBL/GenBank/DDBJ whole genome shotgun (WGS) entry which is preliminary data.</text>
</comment>
<organism evidence="1 2">
    <name type="scientific">Dactylosporangium vinaceum</name>
    <dbReference type="NCBI Taxonomy" id="53362"/>
    <lineage>
        <taxon>Bacteria</taxon>
        <taxon>Bacillati</taxon>
        <taxon>Actinomycetota</taxon>
        <taxon>Actinomycetes</taxon>
        <taxon>Micromonosporales</taxon>
        <taxon>Micromonosporaceae</taxon>
        <taxon>Dactylosporangium</taxon>
    </lineage>
</organism>
<dbReference type="Pfam" id="PF10604">
    <property type="entry name" value="Polyketide_cyc2"/>
    <property type="match status" value="1"/>
</dbReference>
<proteinExistence type="predicted"/>
<gene>
    <name evidence="1" type="ORF">ACFFTR_39220</name>
</gene>
<dbReference type="RefSeq" id="WP_223092810.1">
    <property type="nucleotide sequence ID" value="NZ_CP061913.1"/>
</dbReference>
<dbReference type="EMBL" id="JBHMCA010000063">
    <property type="protein sequence ID" value="MFB9449144.1"/>
    <property type="molecule type" value="Genomic_DNA"/>
</dbReference>
<keyword evidence="2" id="KW-1185">Reference proteome</keyword>
<accession>A0ABV5MJU9</accession>
<evidence type="ECO:0000313" key="2">
    <source>
        <dbReference type="Proteomes" id="UP001589608"/>
    </source>
</evidence>
<name>A0ABV5MJU9_9ACTN</name>
<sequence length="142" mass="15560">MGVAMWEYQHSAETTAAPEVLWRHWSSIAEWPRWNAGIAAIEVDGPFAAGTEFTMTPPDGEPLRMRLTEVVPGTLFTDEMDAGDFVVRTVHRLEPGERGTTRVVYRTEITGPAADQVGPQLGPAITADFPDVVAALVRLAER</sequence>
<dbReference type="InterPro" id="IPR023393">
    <property type="entry name" value="START-like_dom_sf"/>
</dbReference>
<dbReference type="SUPFAM" id="SSF55961">
    <property type="entry name" value="Bet v1-like"/>
    <property type="match status" value="1"/>
</dbReference>
<dbReference type="Gene3D" id="3.30.530.20">
    <property type="match status" value="1"/>
</dbReference>
<protein>
    <submittedName>
        <fullName evidence="1">SRPBCC family protein</fullName>
    </submittedName>
</protein>